<dbReference type="EMBL" id="PEZP01000002">
    <property type="protein sequence ID" value="PIT98532.1"/>
    <property type="molecule type" value="Genomic_DNA"/>
</dbReference>
<evidence type="ECO:0008006" key="8">
    <source>
        <dbReference type="Google" id="ProtNLM"/>
    </source>
</evidence>
<dbReference type="AlphaFoldDB" id="A0A2M6X0E2"/>
<feature type="region of interest" description="Disordered" evidence="2">
    <location>
        <begin position="396"/>
        <end position="423"/>
    </location>
</feature>
<dbReference type="PANTHER" id="PTHR33392:SF6">
    <property type="entry name" value="POLYISOPRENYL-TEICHOIC ACID--PEPTIDOGLYCAN TEICHOIC ACID TRANSFERASE TAGU"/>
    <property type="match status" value="1"/>
</dbReference>
<evidence type="ECO:0000313" key="7">
    <source>
        <dbReference type="Proteomes" id="UP000230731"/>
    </source>
</evidence>
<dbReference type="PANTHER" id="PTHR33392">
    <property type="entry name" value="POLYISOPRENYL-TEICHOIC ACID--PEPTIDOGLYCAN TEICHOIC ACID TRANSFERASE TAGU"/>
    <property type="match status" value="1"/>
</dbReference>
<feature type="transmembrane region" description="Helical" evidence="3">
    <location>
        <begin position="71"/>
        <end position="91"/>
    </location>
</feature>
<evidence type="ECO:0000256" key="3">
    <source>
        <dbReference type="SAM" id="Phobius"/>
    </source>
</evidence>
<dbReference type="InterPro" id="IPR004474">
    <property type="entry name" value="LytR_CpsA_psr"/>
</dbReference>
<feature type="compositionally biased region" description="Basic and acidic residues" evidence="2">
    <location>
        <begin position="411"/>
        <end position="422"/>
    </location>
</feature>
<evidence type="ECO:0000259" key="4">
    <source>
        <dbReference type="Pfam" id="PF03816"/>
    </source>
</evidence>
<keyword evidence="3" id="KW-0812">Transmembrane</keyword>
<comment type="caution">
    <text evidence="6">The sequence shown here is derived from an EMBL/GenBank/DDBJ whole genome shotgun (WGS) entry which is preliminary data.</text>
</comment>
<organism evidence="6 7">
    <name type="scientific">Candidatus Andersenbacteria bacterium CG10_big_fil_rev_8_21_14_0_10_54_11</name>
    <dbReference type="NCBI Taxonomy" id="1974485"/>
    <lineage>
        <taxon>Bacteria</taxon>
        <taxon>Candidatus Anderseniibacteriota</taxon>
    </lineage>
</organism>
<sequence>MKSVSDTQNAHKKALLSVRRRHGIAAARSSIGNRRRPGGGRNDGGIPPAAPPPSTAIPLLPGKRSRRLRRIVAATVVIAAAAAGIFGYKVIAASDKISVAERSILGQVKDLLLGSREQLAGEADGRINVLLIAIGGEGHKGENLADTVMVASIRPQDNSAALLSIPRDLLVQVPGEEYSSKINAVHAYGESQKKNNGPVVLGKLVEEIIGQPIHYYVRVDFTAFKNIIDAIGGVDIAIPNSFFDYWHKISFPAGTERMNGERALAYVRARYVEGPEGGDFKRAARQQQVLLALRDKVFSVQTALDFTKANTILNSLSDNIRTNMELWEMKRFYELARLLTDNNVKSTVLTTGPRGVLVGETMVLSGSPAAILKPRTGDYSEIQTIAQNIFDIGTTPSPAAANSTPADESVAELKPEPTREPAETPIAKPTVELRNGTNITGLAARWQDRLKSNGYTVSSIGNAAQRDRENTAVYTIDSAAEAAAADIASRFSGNAENGLPESESPSNAAILILLGRDADK</sequence>
<comment type="similarity">
    <text evidence="1">Belongs to the LytR/CpsA/Psr (LCP) family.</text>
</comment>
<evidence type="ECO:0000256" key="2">
    <source>
        <dbReference type="SAM" id="MobiDB-lite"/>
    </source>
</evidence>
<evidence type="ECO:0000259" key="5">
    <source>
        <dbReference type="Pfam" id="PF13399"/>
    </source>
</evidence>
<dbReference type="Pfam" id="PF03816">
    <property type="entry name" value="LytR_cpsA_psr"/>
    <property type="match status" value="1"/>
</dbReference>
<feature type="compositionally biased region" description="Low complexity" evidence="2">
    <location>
        <begin position="396"/>
        <end position="406"/>
    </location>
</feature>
<dbReference type="Gene3D" id="3.30.70.2390">
    <property type="match status" value="1"/>
</dbReference>
<dbReference type="InterPro" id="IPR050922">
    <property type="entry name" value="LytR/CpsA/Psr_CW_biosynth"/>
</dbReference>
<accession>A0A2M6X0E2</accession>
<evidence type="ECO:0000256" key="1">
    <source>
        <dbReference type="ARBA" id="ARBA00006068"/>
    </source>
</evidence>
<dbReference type="NCBIfam" id="TIGR00350">
    <property type="entry name" value="lytR_cpsA_psr"/>
    <property type="match status" value="1"/>
</dbReference>
<protein>
    <recommendedName>
        <fullName evidence="8">LytR family transcriptional regulator</fullName>
    </recommendedName>
</protein>
<keyword evidence="3" id="KW-1133">Transmembrane helix</keyword>
<dbReference type="Proteomes" id="UP000230731">
    <property type="component" value="Unassembled WGS sequence"/>
</dbReference>
<feature type="domain" description="Cell envelope-related transcriptional attenuator" evidence="4">
    <location>
        <begin position="145"/>
        <end position="297"/>
    </location>
</feature>
<proteinExistence type="inferred from homology"/>
<evidence type="ECO:0000313" key="6">
    <source>
        <dbReference type="EMBL" id="PIT98532.1"/>
    </source>
</evidence>
<feature type="domain" description="LytR/CpsA/Psr regulator C-terminal" evidence="5">
    <location>
        <begin position="430"/>
        <end position="517"/>
    </location>
</feature>
<keyword evidence="3" id="KW-0472">Membrane</keyword>
<dbReference type="Pfam" id="PF13399">
    <property type="entry name" value="LytR_C"/>
    <property type="match status" value="1"/>
</dbReference>
<dbReference type="Gene3D" id="3.40.630.190">
    <property type="entry name" value="LCP protein"/>
    <property type="match status" value="1"/>
</dbReference>
<feature type="region of interest" description="Disordered" evidence="2">
    <location>
        <begin position="26"/>
        <end position="60"/>
    </location>
</feature>
<gene>
    <name evidence="6" type="ORF">COT71_00145</name>
</gene>
<dbReference type="InterPro" id="IPR027381">
    <property type="entry name" value="LytR/CpsA/Psr_C"/>
</dbReference>
<name>A0A2M6X0E2_9BACT</name>
<reference evidence="7" key="1">
    <citation type="submission" date="2017-09" db="EMBL/GenBank/DDBJ databases">
        <title>Depth-based differentiation of microbial function through sediment-hosted aquifers and enrichment of novel symbionts in the deep terrestrial subsurface.</title>
        <authorList>
            <person name="Probst A.J."/>
            <person name="Ladd B."/>
            <person name="Jarett J.K."/>
            <person name="Geller-Mcgrath D.E."/>
            <person name="Sieber C.M.K."/>
            <person name="Emerson J.B."/>
            <person name="Anantharaman K."/>
            <person name="Thomas B.C."/>
            <person name="Malmstrom R."/>
            <person name="Stieglmeier M."/>
            <person name="Klingl A."/>
            <person name="Woyke T."/>
            <person name="Ryan C.M."/>
            <person name="Banfield J.F."/>
        </authorList>
    </citation>
    <scope>NUCLEOTIDE SEQUENCE [LARGE SCALE GENOMIC DNA]</scope>
</reference>